<name>A0A0V1I3Y3_9BILA</name>
<comment type="caution">
    <text evidence="1">The sequence shown here is derived from an EMBL/GenBank/DDBJ whole genome shotgun (WGS) entry which is preliminary data.</text>
</comment>
<reference evidence="1 2" key="1">
    <citation type="submission" date="2015-01" db="EMBL/GenBank/DDBJ databases">
        <title>Evolution of Trichinella species and genotypes.</title>
        <authorList>
            <person name="Korhonen P.K."/>
            <person name="Edoardo P."/>
            <person name="Giuseppe L.R."/>
            <person name="Gasser R.B."/>
        </authorList>
    </citation>
    <scope>NUCLEOTIDE SEQUENCE [LARGE SCALE GENOMIC DNA]</scope>
    <source>
        <strain evidence="1">ISS1029</strain>
    </source>
</reference>
<proteinExistence type="predicted"/>
<sequence length="106" mass="11934">MLFKLNKIEIHLMLIGYSLLGFSDWSVDIIAGIPKTQHDNHSAVTHCVGVKFSSLSPTGNNLFSELQAKFGQIEMNEFSSISPKGTFSEEFKQLKISNSKHKNKKY</sequence>
<evidence type="ECO:0000313" key="1">
    <source>
        <dbReference type="EMBL" id="KRZ17092.1"/>
    </source>
</evidence>
<dbReference type="EMBL" id="JYDP01000008">
    <property type="protein sequence ID" value="KRZ17092.1"/>
    <property type="molecule type" value="Genomic_DNA"/>
</dbReference>
<gene>
    <name evidence="1" type="ORF">T11_5093</name>
</gene>
<keyword evidence="2" id="KW-1185">Reference proteome</keyword>
<dbReference type="Proteomes" id="UP000055024">
    <property type="component" value="Unassembled WGS sequence"/>
</dbReference>
<dbReference type="AlphaFoldDB" id="A0A0V1I3Y3"/>
<protein>
    <submittedName>
        <fullName evidence="1">Uncharacterized protein</fullName>
    </submittedName>
</protein>
<organism evidence="1 2">
    <name type="scientific">Trichinella zimbabwensis</name>
    <dbReference type="NCBI Taxonomy" id="268475"/>
    <lineage>
        <taxon>Eukaryota</taxon>
        <taxon>Metazoa</taxon>
        <taxon>Ecdysozoa</taxon>
        <taxon>Nematoda</taxon>
        <taxon>Enoplea</taxon>
        <taxon>Dorylaimia</taxon>
        <taxon>Trichinellida</taxon>
        <taxon>Trichinellidae</taxon>
        <taxon>Trichinella</taxon>
    </lineage>
</organism>
<accession>A0A0V1I3Y3</accession>
<evidence type="ECO:0000313" key="2">
    <source>
        <dbReference type="Proteomes" id="UP000055024"/>
    </source>
</evidence>